<feature type="transmembrane region" description="Helical" evidence="8">
    <location>
        <begin position="473"/>
        <end position="492"/>
    </location>
</feature>
<dbReference type="PROSITE" id="PS50850">
    <property type="entry name" value="MFS"/>
    <property type="match status" value="1"/>
</dbReference>
<dbReference type="Gene3D" id="1.20.1250.20">
    <property type="entry name" value="MFS general substrate transporter like domains"/>
    <property type="match status" value="2"/>
</dbReference>
<comment type="caution">
    <text evidence="10">The sequence shown here is derived from an EMBL/GenBank/DDBJ whole genome shotgun (WGS) entry which is preliminary data.</text>
</comment>
<sequence length="504" mass="53847">MSAVDAGGASAQKGVLPQVYIDETPEWPDGTSTSSAPLTPVQWRIWWLACAGKFFEGMVVFMTGIALPLMAKEFSLSSLGHGLVSSAVLFGILIGATALGGLSDSYGRRRMFIIEMILFLVFLVALTISHSFPVVLLALFGLGLALGCDYPTAHLVISESTPSRERGKLVLGAFSFQAVGALLGTGLAYLILSWFPSLEAWRWMYAAAILPAFAVLLGRFFIPESPTWLLEKGRKSDAEHALSWLLRREPQYPKRIVLADIPSSSDKPGAAGQPDEGAESGEEAGFKELIRDKQARRALILASVPWFLQDLGTYGIGIFTPVILATALGHEKVHATSTADLLHNDLLAAKGAAMIDVLLIVGIIFAILLTDRVGRIKLQVAGFVGCAAGLFIASMGNHVSESLHVPLIFAGFMLFNFMTNMGPNAQTYLIAGEVFPTRYRGVGAGLAASIAKVGAVTTAFLFPVLLVLIGTDALLYGLMATSLIGAVVTWRFQIETTGKSLAEL</sequence>
<evidence type="ECO:0000256" key="6">
    <source>
        <dbReference type="ARBA" id="ARBA00023136"/>
    </source>
</evidence>
<dbReference type="SUPFAM" id="SSF103473">
    <property type="entry name" value="MFS general substrate transporter"/>
    <property type="match status" value="1"/>
</dbReference>
<feature type="transmembrane region" description="Helical" evidence="8">
    <location>
        <begin position="203"/>
        <end position="222"/>
    </location>
</feature>
<dbReference type="InterPro" id="IPR005828">
    <property type="entry name" value="MFS_sugar_transport-like"/>
</dbReference>
<dbReference type="InterPro" id="IPR020846">
    <property type="entry name" value="MFS_dom"/>
</dbReference>
<comment type="subcellular location">
    <subcellularLocation>
        <location evidence="1">Membrane</location>
        <topology evidence="1">Multi-pass membrane protein</topology>
    </subcellularLocation>
</comment>
<dbReference type="Proteomes" id="UP000320593">
    <property type="component" value="Unassembled WGS sequence"/>
</dbReference>
<dbReference type="GO" id="GO:0022857">
    <property type="term" value="F:transmembrane transporter activity"/>
    <property type="evidence" value="ECO:0007669"/>
    <property type="project" value="InterPro"/>
</dbReference>
<evidence type="ECO:0000256" key="2">
    <source>
        <dbReference type="ARBA" id="ARBA00010992"/>
    </source>
</evidence>
<evidence type="ECO:0000256" key="5">
    <source>
        <dbReference type="ARBA" id="ARBA00022989"/>
    </source>
</evidence>
<organism evidence="10 11">
    <name type="scientific">Roseibium hamelinense</name>
    <dbReference type="NCBI Taxonomy" id="150831"/>
    <lineage>
        <taxon>Bacteria</taxon>
        <taxon>Pseudomonadati</taxon>
        <taxon>Pseudomonadota</taxon>
        <taxon>Alphaproteobacteria</taxon>
        <taxon>Hyphomicrobiales</taxon>
        <taxon>Stappiaceae</taxon>
        <taxon>Roseibium</taxon>
    </lineage>
</organism>
<proteinExistence type="inferred from homology"/>
<dbReference type="GO" id="GO:0016020">
    <property type="term" value="C:membrane"/>
    <property type="evidence" value="ECO:0007669"/>
    <property type="project" value="UniProtKB-SubCell"/>
</dbReference>
<evidence type="ECO:0000256" key="7">
    <source>
        <dbReference type="SAM" id="MobiDB-lite"/>
    </source>
</evidence>
<keyword evidence="10" id="KW-0762">Sugar transport</keyword>
<comment type="similarity">
    <text evidence="2">Belongs to the major facilitator superfamily. Sugar transporter (TC 2.A.1.1) family.</text>
</comment>
<dbReference type="PANTHER" id="PTHR23511">
    <property type="entry name" value="SYNAPTIC VESICLE GLYCOPROTEIN 2"/>
    <property type="match status" value="1"/>
</dbReference>
<keyword evidence="4 8" id="KW-0812">Transmembrane</keyword>
<feature type="transmembrane region" description="Helical" evidence="8">
    <location>
        <begin position="442"/>
        <end position="467"/>
    </location>
</feature>
<evidence type="ECO:0000313" key="10">
    <source>
        <dbReference type="EMBL" id="TWI90065.1"/>
    </source>
</evidence>
<keyword evidence="11" id="KW-1185">Reference proteome</keyword>
<keyword evidence="5 8" id="KW-1133">Transmembrane helix</keyword>
<evidence type="ECO:0000256" key="3">
    <source>
        <dbReference type="ARBA" id="ARBA00022448"/>
    </source>
</evidence>
<feature type="transmembrane region" description="Helical" evidence="8">
    <location>
        <begin position="111"/>
        <end position="128"/>
    </location>
</feature>
<dbReference type="InterPro" id="IPR036259">
    <property type="entry name" value="MFS_trans_sf"/>
</dbReference>
<name>A0A562T961_9HYPH</name>
<evidence type="ECO:0000256" key="8">
    <source>
        <dbReference type="SAM" id="Phobius"/>
    </source>
</evidence>
<protein>
    <submittedName>
        <fullName evidence="10">Sugar transport protein</fullName>
    </submittedName>
</protein>
<feature type="transmembrane region" description="Helical" evidence="8">
    <location>
        <begin position="403"/>
        <end position="421"/>
    </location>
</feature>
<feature type="transmembrane region" description="Helical" evidence="8">
    <location>
        <begin position="380"/>
        <end position="397"/>
    </location>
</feature>
<feature type="transmembrane region" description="Helical" evidence="8">
    <location>
        <begin position="45"/>
        <end position="67"/>
    </location>
</feature>
<dbReference type="RefSeq" id="WP_145341109.1">
    <property type="nucleotide sequence ID" value="NZ_SMLY01000086.1"/>
</dbReference>
<evidence type="ECO:0000259" key="9">
    <source>
        <dbReference type="PROSITE" id="PS50850"/>
    </source>
</evidence>
<dbReference type="EMBL" id="VLLF01000002">
    <property type="protein sequence ID" value="TWI90065.1"/>
    <property type="molecule type" value="Genomic_DNA"/>
</dbReference>
<keyword evidence="6 8" id="KW-0472">Membrane</keyword>
<feature type="domain" description="Major facilitator superfamily (MFS) profile" evidence="9">
    <location>
        <begin position="45"/>
        <end position="497"/>
    </location>
</feature>
<reference evidence="10 11" key="1">
    <citation type="submission" date="2019-07" db="EMBL/GenBank/DDBJ databases">
        <title>Genomic Encyclopedia of Archaeal and Bacterial Type Strains, Phase II (KMG-II): from individual species to whole genera.</title>
        <authorList>
            <person name="Goeker M."/>
        </authorList>
    </citation>
    <scope>NUCLEOTIDE SEQUENCE [LARGE SCALE GENOMIC DNA]</scope>
    <source>
        <strain evidence="10 11">ATCC BAA-252</strain>
    </source>
</reference>
<evidence type="ECO:0000313" key="11">
    <source>
        <dbReference type="Proteomes" id="UP000320593"/>
    </source>
</evidence>
<evidence type="ECO:0000256" key="4">
    <source>
        <dbReference type="ARBA" id="ARBA00022692"/>
    </source>
</evidence>
<evidence type="ECO:0000256" key="1">
    <source>
        <dbReference type="ARBA" id="ARBA00004141"/>
    </source>
</evidence>
<accession>A0A562T961</accession>
<keyword evidence="3" id="KW-0813">Transport</keyword>
<feature type="transmembrane region" description="Helical" evidence="8">
    <location>
        <begin position="79"/>
        <end position="99"/>
    </location>
</feature>
<dbReference type="OrthoDB" id="9800416at2"/>
<dbReference type="Pfam" id="PF00083">
    <property type="entry name" value="Sugar_tr"/>
    <property type="match status" value="1"/>
</dbReference>
<dbReference type="AlphaFoldDB" id="A0A562T961"/>
<feature type="region of interest" description="Disordered" evidence="7">
    <location>
        <begin position="261"/>
        <end position="282"/>
    </location>
</feature>
<feature type="transmembrane region" description="Helical" evidence="8">
    <location>
        <begin position="134"/>
        <end position="157"/>
    </location>
</feature>
<feature type="transmembrane region" description="Helical" evidence="8">
    <location>
        <begin position="299"/>
        <end position="327"/>
    </location>
</feature>
<gene>
    <name evidence="10" type="ORF">JM93_01041</name>
</gene>
<feature type="transmembrane region" description="Helical" evidence="8">
    <location>
        <begin position="169"/>
        <end position="191"/>
    </location>
</feature>
<feature type="transmembrane region" description="Helical" evidence="8">
    <location>
        <begin position="347"/>
        <end position="368"/>
    </location>
</feature>
<dbReference type="PANTHER" id="PTHR23511:SF34">
    <property type="entry name" value="SYNAPTIC VESICLE GLYCOPROTEIN 2"/>
    <property type="match status" value="1"/>
</dbReference>